<reference evidence="8" key="1">
    <citation type="submission" date="2022-01" db="EMBL/GenBank/DDBJ databases">
        <title>Microbacterium eymi and Microbacterium rhizovicinus sp. nov., isolated from the rhizospheric soil of Elymus tsukushiensis, a plant native to the Dokdo Islands, Republic of Korea.</title>
        <authorList>
            <person name="Hwang Y.J."/>
        </authorList>
    </citation>
    <scope>NUCLEOTIDE SEQUENCE</scope>
    <source>
        <strain evidence="8">KUDC0405</strain>
    </source>
</reference>
<feature type="transmembrane region" description="Helical" evidence="7">
    <location>
        <begin position="73"/>
        <end position="91"/>
    </location>
</feature>
<gene>
    <name evidence="8" type="ORF">L2X98_22395</name>
</gene>
<dbReference type="InterPro" id="IPR002549">
    <property type="entry name" value="AI-2E-like"/>
</dbReference>
<feature type="transmembrane region" description="Helical" evidence="7">
    <location>
        <begin position="189"/>
        <end position="212"/>
    </location>
</feature>
<evidence type="ECO:0000256" key="4">
    <source>
        <dbReference type="ARBA" id="ARBA00022989"/>
    </source>
</evidence>
<feature type="transmembrane region" description="Helical" evidence="7">
    <location>
        <begin position="103"/>
        <end position="124"/>
    </location>
</feature>
<protein>
    <submittedName>
        <fullName evidence="8">AI-2E family transporter</fullName>
    </submittedName>
</protein>
<sequence length="268" mass="27323">MAPDQPAHGVGASASPDAAAAEAAPAPDAGSRGRRGAIRRFLPARPLTSGFLVAIGVLLAVGLALTLGSLSSVFVSVFLGAFLALGLDPAVRALQRLGLSRGGGVTAVAITFLVVVALIVVWVIPATVRQFVHAVEAAPAALAQIEASDWFTSLQSTLGVDLPAVVGHALASAVNLSSFLAVSGGVLRVGFGVIGAISSGVIVVVLTLYFVVSLADDEVRDRHTGAAVPAGAVHGPDGADHRGGRRLRRGWTDTVQHQRRHRVRPAAC</sequence>
<keyword evidence="3 7" id="KW-0812">Transmembrane</keyword>
<evidence type="ECO:0000256" key="2">
    <source>
        <dbReference type="ARBA" id="ARBA00009773"/>
    </source>
</evidence>
<dbReference type="EMBL" id="CP091139">
    <property type="protein sequence ID" value="UUT35904.1"/>
    <property type="molecule type" value="Genomic_DNA"/>
</dbReference>
<feature type="region of interest" description="Disordered" evidence="6">
    <location>
        <begin position="226"/>
        <end position="245"/>
    </location>
</feature>
<evidence type="ECO:0000256" key="6">
    <source>
        <dbReference type="SAM" id="MobiDB-lite"/>
    </source>
</evidence>
<evidence type="ECO:0000256" key="7">
    <source>
        <dbReference type="SAM" id="Phobius"/>
    </source>
</evidence>
<feature type="transmembrane region" description="Helical" evidence="7">
    <location>
        <begin position="47"/>
        <end position="67"/>
    </location>
</feature>
<evidence type="ECO:0000256" key="1">
    <source>
        <dbReference type="ARBA" id="ARBA00004141"/>
    </source>
</evidence>
<evidence type="ECO:0000313" key="9">
    <source>
        <dbReference type="Proteomes" id="UP001054811"/>
    </source>
</evidence>
<evidence type="ECO:0000313" key="8">
    <source>
        <dbReference type="EMBL" id="UUT35904.1"/>
    </source>
</evidence>
<name>A0ABY5NLA3_9MICO</name>
<dbReference type="Pfam" id="PF01594">
    <property type="entry name" value="AI-2E_transport"/>
    <property type="match status" value="1"/>
</dbReference>
<evidence type="ECO:0000256" key="3">
    <source>
        <dbReference type="ARBA" id="ARBA00022692"/>
    </source>
</evidence>
<keyword evidence="9" id="KW-1185">Reference proteome</keyword>
<feature type="compositionally biased region" description="Low complexity" evidence="6">
    <location>
        <begin position="226"/>
        <end position="236"/>
    </location>
</feature>
<keyword evidence="5 7" id="KW-0472">Membrane</keyword>
<comment type="subcellular location">
    <subcellularLocation>
        <location evidence="1">Membrane</location>
        <topology evidence="1">Multi-pass membrane protein</topology>
    </subcellularLocation>
</comment>
<comment type="similarity">
    <text evidence="2">Belongs to the autoinducer-2 exporter (AI-2E) (TC 2.A.86) family.</text>
</comment>
<evidence type="ECO:0000256" key="5">
    <source>
        <dbReference type="ARBA" id="ARBA00023136"/>
    </source>
</evidence>
<keyword evidence="4 7" id="KW-1133">Transmembrane helix</keyword>
<dbReference type="RefSeq" id="WP_259612539.1">
    <property type="nucleotide sequence ID" value="NZ_CP091139.2"/>
</dbReference>
<accession>A0ABY5NLA3</accession>
<dbReference type="Proteomes" id="UP001054811">
    <property type="component" value="Chromosome"/>
</dbReference>
<proteinExistence type="inferred from homology"/>
<organism evidence="8 9">
    <name type="scientific">Microbacterium elymi</name>
    <dbReference type="NCBI Taxonomy" id="2909587"/>
    <lineage>
        <taxon>Bacteria</taxon>
        <taxon>Bacillati</taxon>
        <taxon>Actinomycetota</taxon>
        <taxon>Actinomycetes</taxon>
        <taxon>Micrococcales</taxon>
        <taxon>Microbacteriaceae</taxon>
        <taxon>Microbacterium</taxon>
    </lineage>
</organism>